<keyword evidence="4" id="KW-1185">Reference proteome</keyword>
<dbReference type="Gene3D" id="3.40.50.10610">
    <property type="entry name" value="ABC-type transport auxiliary lipoprotein component"/>
    <property type="match status" value="1"/>
</dbReference>
<dbReference type="SUPFAM" id="SSF159594">
    <property type="entry name" value="XCC0632-like"/>
    <property type="match status" value="1"/>
</dbReference>
<evidence type="ECO:0000259" key="2">
    <source>
        <dbReference type="Pfam" id="PF03886"/>
    </source>
</evidence>
<feature type="signal peptide" evidence="1">
    <location>
        <begin position="1"/>
        <end position="23"/>
    </location>
</feature>
<dbReference type="AlphaFoldDB" id="A0A437R4Q4"/>
<protein>
    <recommendedName>
        <fullName evidence="2">ABC-type transport auxiliary lipoprotein component domain-containing protein</fullName>
    </recommendedName>
</protein>
<comment type="caution">
    <text evidence="3">The sequence shown here is derived from an EMBL/GenBank/DDBJ whole genome shotgun (WGS) entry which is preliminary data.</text>
</comment>
<organism evidence="3 4">
    <name type="scientific">Rheinheimera riviphila</name>
    <dbReference type="NCBI Taxonomy" id="1834037"/>
    <lineage>
        <taxon>Bacteria</taxon>
        <taxon>Pseudomonadati</taxon>
        <taxon>Pseudomonadota</taxon>
        <taxon>Gammaproteobacteria</taxon>
        <taxon>Chromatiales</taxon>
        <taxon>Chromatiaceae</taxon>
        <taxon>Rheinheimera</taxon>
    </lineage>
</organism>
<dbReference type="PROSITE" id="PS51257">
    <property type="entry name" value="PROKAR_LIPOPROTEIN"/>
    <property type="match status" value="1"/>
</dbReference>
<proteinExistence type="predicted"/>
<dbReference type="Pfam" id="PF03886">
    <property type="entry name" value="ABC_trans_aux"/>
    <property type="match status" value="1"/>
</dbReference>
<reference evidence="3 4" key="1">
    <citation type="submission" date="2019-01" db="EMBL/GenBank/DDBJ databases">
        <authorList>
            <person name="Chen W.-M."/>
        </authorList>
    </citation>
    <scope>NUCLEOTIDE SEQUENCE [LARGE SCALE GENOMIC DNA]</scope>
    <source>
        <strain evidence="3 4">KYPC3</strain>
    </source>
</reference>
<evidence type="ECO:0000313" key="4">
    <source>
        <dbReference type="Proteomes" id="UP000283077"/>
    </source>
</evidence>
<feature type="domain" description="ABC-type transport auxiliary lipoprotein component" evidence="2">
    <location>
        <begin position="29"/>
        <end position="181"/>
    </location>
</feature>
<dbReference type="OrthoDB" id="5600407at2"/>
<dbReference type="RefSeq" id="WP_127697148.1">
    <property type="nucleotide sequence ID" value="NZ_SACS01000001.1"/>
</dbReference>
<evidence type="ECO:0000256" key="1">
    <source>
        <dbReference type="SAM" id="SignalP"/>
    </source>
</evidence>
<accession>A0A437R4Q4</accession>
<dbReference type="Proteomes" id="UP000283077">
    <property type="component" value="Unassembled WGS sequence"/>
</dbReference>
<keyword evidence="1" id="KW-0732">Signal</keyword>
<name>A0A437R4Q4_9GAMM</name>
<dbReference type="EMBL" id="SACS01000001">
    <property type="protein sequence ID" value="RVU41756.1"/>
    <property type="molecule type" value="Genomic_DNA"/>
</dbReference>
<evidence type="ECO:0000313" key="3">
    <source>
        <dbReference type="EMBL" id="RVU41756.1"/>
    </source>
</evidence>
<dbReference type="InterPro" id="IPR005586">
    <property type="entry name" value="ABC_trans_aux"/>
</dbReference>
<sequence length="196" mass="21305">MKRTVASLMMAVGLAVSSGCSSVQELNFYQLPQQANTAASASMDAAVIVVEPVMVANYLNTNALILQTSDVQLVKTSQHQWAEALDQQLTRLLQQQLAAALPGHRVTDRAPQGPQQRLLVQVEQFHGTEQGRVLVSGKYSLVNGEHTIQQRFALELAQPEDGYPAMVATLGEGWQQVVAEISLLFKPDVLKVKAGE</sequence>
<feature type="chain" id="PRO_5019323816" description="ABC-type transport auxiliary lipoprotein component domain-containing protein" evidence="1">
    <location>
        <begin position="24"/>
        <end position="196"/>
    </location>
</feature>
<gene>
    <name evidence="3" type="ORF">EOE67_00730</name>
</gene>